<name>F4PVS4_CACFS</name>
<keyword evidence="3" id="KW-1185">Reference proteome</keyword>
<dbReference type="KEGG" id="dfa:DFA_07205"/>
<dbReference type="GeneID" id="14872488"/>
<dbReference type="RefSeq" id="XP_004367071.1">
    <property type="nucleotide sequence ID" value="XM_004367014.1"/>
</dbReference>
<sequence>MKIRFENINFKAALFLVGMLVIVMDNNNNNKVSAQSPTRNPHNPACTGFTLAECKSAGSCCLWCDSVDPTSPPVDPTKPTGYCYDYTEMFVGGVCSNSTANTECKTIRSENIYSACTCQIHPESSNDSSLLNPSFFTAFILSIFSFLYHDGMDDIWKGWSHP</sequence>
<protein>
    <submittedName>
        <fullName evidence="2">Uncharacterized protein</fullName>
    </submittedName>
</protein>
<dbReference type="Proteomes" id="UP000007797">
    <property type="component" value="Unassembled WGS sequence"/>
</dbReference>
<organism evidence="2 3">
    <name type="scientific">Cavenderia fasciculata</name>
    <name type="common">Slime mold</name>
    <name type="synonym">Dictyostelium fasciculatum</name>
    <dbReference type="NCBI Taxonomy" id="261658"/>
    <lineage>
        <taxon>Eukaryota</taxon>
        <taxon>Amoebozoa</taxon>
        <taxon>Evosea</taxon>
        <taxon>Eumycetozoa</taxon>
        <taxon>Dictyostelia</taxon>
        <taxon>Acytosteliales</taxon>
        <taxon>Cavenderiaceae</taxon>
        <taxon>Cavenderia</taxon>
    </lineage>
</organism>
<accession>F4PVS4</accession>
<dbReference type="OMA" id="CPATHRV"/>
<evidence type="ECO:0000256" key="1">
    <source>
        <dbReference type="SAM" id="Phobius"/>
    </source>
</evidence>
<keyword evidence="1" id="KW-0472">Membrane</keyword>
<keyword evidence="1" id="KW-0812">Transmembrane</keyword>
<dbReference type="EMBL" id="GL883013">
    <property type="protein sequence ID" value="EGG20088.1"/>
    <property type="molecule type" value="Genomic_DNA"/>
</dbReference>
<evidence type="ECO:0000313" key="2">
    <source>
        <dbReference type="EMBL" id="EGG20088.1"/>
    </source>
</evidence>
<proteinExistence type="predicted"/>
<gene>
    <name evidence="2" type="ORF">DFA_07205</name>
</gene>
<dbReference type="AlphaFoldDB" id="F4PVS4"/>
<evidence type="ECO:0000313" key="3">
    <source>
        <dbReference type="Proteomes" id="UP000007797"/>
    </source>
</evidence>
<reference evidence="3" key="1">
    <citation type="journal article" date="2011" name="Genome Res.">
        <title>Phylogeny-wide analysis of social amoeba genomes highlights ancient origins for complex intercellular communication.</title>
        <authorList>
            <person name="Heidel A.J."/>
            <person name="Lawal H.M."/>
            <person name="Felder M."/>
            <person name="Schilde C."/>
            <person name="Helps N.R."/>
            <person name="Tunggal B."/>
            <person name="Rivero F."/>
            <person name="John U."/>
            <person name="Schleicher M."/>
            <person name="Eichinger L."/>
            <person name="Platzer M."/>
            <person name="Noegel A.A."/>
            <person name="Schaap P."/>
            <person name="Gloeckner G."/>
        </authorList>
    </citation>
    <scope>NUCLEOTIDE SEQUENCE [LARGE SCALE GENOMIC DNA]</scope>
    <source>
        <strain evidence="3">SH3</strain>
    </source>
</reference>
<keyword evidence="1" id="KW-1133">Transmembrane helix</keyword>
<feature type="transmembrane region" description="Helical" evidence="1">
    <location>
        <begin position="130"/>
        <end position="148"/>
    </location>
</feature>